<dbReference type="PANTHER" id="PTHR30614">
    <property type="entry name" value="MEMBRANE COMPONENT OF AMINO ACID ABC TRANSPORTER"/>
    <property type="match status" value="1"/>
</dbReference>
<organism evidence="12 13">
    <name type="scientific">Phyllobacterium endophyticum</name>
    <dbReference type="NCBI Taxonomy" id="1149773"/>
    <lineage>
        <taxon>Bacteria</taxon>
        <taxon>Pseudomonadati</taxon>
        <taxon>Pseudomonadota</taxon>
        <taxon>Alphaproteobacteria</taxon>
        <taxon>Hyphomicrobiales</taxon>
        <taxon>Phyllobacteriaceae</taxon>
        <taxon>Phyllobacterium</taxon>
    </lineage>
</organism>
<evidence type="ECO:0000256" key="4">
    <source>
        <dbReference type="ARBA" id="ARBA00022448"/>
    </source>
</evidence>
<evidence type="ECO:0000256" key="5">
    <source>
        <dbReference type="ARBA" id="ARBA00022475"/>
    </source>
</evidence>
<dbReference type="RefSeq" id="WP_106718861.1">
    <property type="nucleotide sequence ID" value="NZ_JACHXT010000005.1"/>
</dbReference>
<dbReference type="NCBIfam" id="TIGR01726">
    <property type="entry name" value="HEQRo_perm_3TM"/>
    <property type="match status" value="1"/>
</dbReference>
<protein>
    <submittedName>
        <fullName evidence="12">Amino acid ABC transporter permease</fullName>
    </submittedName>
</protein>
<dbReference type="GO" id="GO:0022857">
    <property type="term" value="F:transmembrane transporter activity"/>
    <property type="evidence" value="ECO:0007669"/>
    <property type="project" value="InterPro"/>
</dbReference>
<feature type="transmembrane region" description="Helical" evidence="10">
    <location>
        <begin position="59"/>
        <end position="78"/>
    </location>
</feature>
<keyword evidence="9 10" id="KW-0472">Membrane</keyword>
<evidence type="ECO:0000256" key="7">
    <source>
        <dbReference type="ARBA" id="ARBA00022970"/>
    </source>
</evidence>
<accession>A0A2P7AMI8</accession>
<dbReference type="InterPro" id="IPR010065">
    <property type="entry name" value="AA_ABC_transptr_permease_3TM"/>
</dbReference>
<feature type="transmembrane region" description="Helical" evidence="10">
    <location>
        <begin position="185"/>
        <end position="205"/>
    </location>
</feature>
<comment type="similarity">
    <text evidence="3">Belongs to the binding-protein-dependent transport system permease family. HisMQ subfamily.</text>
</comment>
<keyword evidence="5" id="KW-1003">Cell membrane</keyword>
<dbReference type="GO" id="GO:0043190">
    <property type="term" value="C:ATP-binding cassette (ABC) transporter complex"/>
    <property type="evidence" value="ECO:0007669"/>
    <property type="project" value="InterPro"/>
</dbReference>
<dbReference type="GO" id="GO:0006865">
    <property type="term" value="P:amino acid transport"/>
    <property type="evidence" value="ECO:0007669"/>
    <property type="project" value="UniProtKB-KW"/>
</dbReference>
<comment type="function">
    <text evidence="1">Part of the binding-protein-dependent transport system for glutamine; probably responsible for the translocation of the substrate across the membrane.</text>
</comment>
<evidence type="ECO:0000256" key="6">
    <source>
        <dbReference type="ARBA" id="ARBA00022692"/>
    </source>
</evidence>
<evidence type="ECO:0000256" key="3">
    <source>
        <dbReference type="ARBA" id="ARBA00010072"/>
    </source>
</evidence>
<dbReference type="AlphaFoldDB" id="A0A2P7AMI8"/>
<evidence type="ECO:0000259" key="11">
    <source>
        <dbReference type="PROSITE" id="PS50928"/>
    </source>
</evidence>
<dbReference type="InterPro" id="IPR000515">
    <property type="entry name" value="MetI-like"/>
</dbReference>
<sequence length="225" mass="24403">MLENFSFRTIAEYLPLFGNGFVATLWLSIVSFAGALAVGTLLCAMNLQRSQVLKLPAKIYIDAIRATPLLAQLYFLYFGLPRLGIVLPELFVGILALALNSGAYIAEIIRAGILSISRGQVEASVASGMTYSQRMRLVILPQAVRVTIPPLLGQAIVLVKDSALLSLISVAELTRAGQLLASDRFMPAEGFITTAACYLLLYYALKSLAVLSARWLGVRPIRVRA</sequence>
<feature type="domain" description="ABC transmembrane type-1" evidence="11">
    <location>
        <begin position="21"/>
        <end position="212"/>
    </location>
</feature>
<dbReference type="OrthoDB" id="7190458at2"/>
<dbReference type="PANTHER" id="PTHR30614:SF20">
    <property type="entry name" value="GLUTAMINE TRANSPORT SYSTEM PERMEASE PROTEIN GLNP"/>
    <property type="match status" value="1"/>
</dbReference>
<comment type="subcellular location">
    <subcellularLocation>
        <location evidence="2">Cell inner membrane</location>
        <topology evidence="2">Multi-pass membrane protein</topology>
    </subcellularLocation>
    <subcellularLocation>
        <location evidence="10">Cell membrane</location>
        <topology evidence="10">Multi-pass membrane protein</topology>
    </subcellularLocation>
</comment>
<dbReference type="InterPro" id="IPR035906">
    <property type="entry name" value="MetI-like_sf"/>
</dbReference>
<evidence type="ECO:0000256" key="10">
    <source>
        <dbReference type="RuleBase" id="RU363032"/>
    </source>
</evidence>
<proteinExistence type="inferred from homology"/>
<keyword evidence="13" id="KW-1185">Reference proteome</keyword>
<evidence type="ECO:0000256" key="1">
    <source>
        <dbReference type="ARBA" id="ARBA00003159"/>
    </source>
</evidence>
<dbReference type="CDD" id="cd06261">
    <property type="entry name" value="TM_PBP2"/>
    <property type="match status" value="1"/>
</dbReference>
<dbReference type="SUPFAM" id="SSF161098">
    <property type="entry name" value="MetI-like"/>
    <property type="match status" value="1"/>
</dbReference>
<dbReference type="InterPro" id="IPR043429">
    <property type="entry name" value="ArtM/GltK/GlnP/TcyL/YhdX-like"/>
</dbReference>
<dbReference type="Pfam" id="PF00528">
    <property type="entry name" value="BPD_transp_1"/>
    <property type="match status" value="1"/>
</dbReference>
<feature type="transmembrane region" description="Helical" evidence="10">
    <location>
        <begin position="20"/>
        <end position="47"/>
    </location>
</feature>
<comment type="caution">
    <text evidence="12">The sequence shown here is derived from an EMBL/GenBank/DDBJ whole genome shotgun (WGS) entry which is preliminary data.</text>
</comment>
<gene>
    <name evidence="12" type="ORF">CU100_22480</name>
</gene>
<keyword evidence="8 10" id="KW-1133">Transmembrane helix</keyword>
<dbReference type="Gene3D" id="1.10.3720.10">
    <property type="entry name" value="MetI-like"/>
    <property type="match status" value="1"/>
</dbReference>
<evidence type="ECO:0000313" key="12">
    <source>
        <dbReference type="EMBL" id="PSH55425.1"/>
    </source>
</evidence>
<evidence type="ECO:0000256" key="8">
    <source>
        <dbReference type="ARBA" id="ARBA00022989"/>
    </source>
</evidence>
<evidence type="ECO:0000256" key="2">
    <source>
        <dbReference type="ARBA" id="ARBA00004429"/>
    </source>
</evidence>
<keyword evidence="7" id="KW-0029">Amino-acid transport</keyword>
<keyword evidence="4 10" id="KW-0813">Transport</keyword>
<evidence type="ECO:0000313" key="13">
    <source>
        <dbReference type="Proteomes" id="UP000241158"/>
    </source>
</evidence>
<feature type="transmembrane region" description="Helical" evidence="10">
    <location>
        <begin position="90"/>
        <end position="109"/>
    </location>
</feature>
<keyword evidence="6 10" id="KW-0812">Transmembrane</keyword>
<evidence type="ECO:0000256" key="9">
    <source>
        <dbReference type="ARBA" id="ARBA00023136"/>
    </source>
</evidence>
<dbReference type="EMBL" id="PGGN01000005">
    <property type="protein sequence ID" value="PSH55425.1"/>
    <property type="molecule type" value="Genomic_DNA"/>
</dbReference>
<dbReference type="Proteomes" id="UP000241158">
    <property type="component" value="Unassembled WGS sequence"/>
</dbReference>
<reference evidence="13" key="1">
    <citation type="submission" date="2017-11" db="EMBL/GenBank/DDBJ databases">
        <authorList>
            <person name="Kuznetsova I."/>
            <person name="Sazanova A."/>
            <person name="Chirak E."/>
            <person name="Safronova V."/>
            <person name="Willems A."/>
        </authorList>
    </citation>
    <scope>NUCLEOTIDE SEQUENCE [LARGE SCALE GENOMIC DNA]</scope>
    <source>
        <strain evidence="13">PEPV15</strain>
    </source>
</reference>
<dbReference type="PROSITE" id="PS50928">
    <property type="entry name" value="ABC_TM1"/>
    <property type="match status" value="1"/>
</dbReference>
<name>A0A2P7AMI8_9HYPH</name>